<dbReference type="Proteomes" id="UP000285908">
    <property type="component" value="Unassembled WGS sequence"/>
</dbReference>
<feature type="compositionally biased region" description="Pro residues" evidence="1">
    <location>
        <begin position="43"/>
        <end position="57"/>
    </location>
</feature>
<dbReference type="AlphaFoldDB" id="A0A438AL44"/>
<feature type="compositionally biased region" description="Basic and acidic residues" evidence="1">
    <location>
        <begin position="66"/>
        <end position="98"/>
    </location>
</feature>
<keyword evidence="3" id="KW-1185">Reference proteome</keyword>
<name>A0A438AL44_9RHOB</name>
<feature type="compositionally biased region" description="Basic and acidic residues" evidence="1">
    <location>
        <begin position="17"/>
        <end position="34"/>
    </location>
</feature>
<comment type="caution">
    <text evidence="2">The sequence shown here is derived from an EMBL/GenBank/DDBJ whole genome shotgun (WGS) entry which is preliminary data.</text>
</comment>
<evidence type="ECO:0000313" key="3">
    <source>
        <dbReference type="Proteomes" id="UP000285908"/>
    </source>
</evidence>
<evidence type="ECO:0000256" key="1">
    <source>
        <dbReference type="SAM" id="MobiDB-lite"/>
    </source>
</evidence>
<dbReference type="RefSeq" id="WP_127904739.1">
    <property type="nucleotide sequence ID" value="NZ_RQXX01000001.1"/>
</dbReference>
<gene>
    <name evidence="2" type="ORF">EKE94_00950</name>
</gene>
<organism evidence="2 3">
    <name type="scientific">Mesobaculum littorinae</name>
    <dbReference type="NCBI Taxonomy" id="2486419"/>
    <lineage>
        <taxon>Bacteria</taxon>
        <taxon>Pseudomonadati</taxon>
        <taxon>Pseudomonadota</taxon>
        <taxon>Alphaproteobacteria</taxon>
        <taxon>Rhodobacterales</taxon>
        <taxon>Roseobacteraceae</taxon>
        <taxon>Mesobaculum</taxon>
    </lineage>
</organism>
<sequence>MLTRDADVLYRINGVRAADRGAEAGRTGSGRDLRASPAAPQSLLPPDPDPPTGPPPTFDRSILEQLRIDSQRRMREPLDVAREEDLGKDEDRTDRARDAPGAATAPSLADPTAEDGPETGFAPVPYAEVPYAEGRMGIQGFLAPDKAPPAVDLRS</sequence>
<feature type="region of interest" description="Disordered" evidence="1">
    <location>
        <begin position="13"/>
        <end position="125"/>
    </location>
</feature>
<evidence type="ECO:0000313" key="2">
    <source>
        <dbReference type="EMBL" id="RVV99297.1"/>
    </source>
</evidence>
<accession>A0A438AL44</accession>
<proteinExistence type="predicted"/>
<reference evidence="2 3" key="1">
    <citation type="submission" date="2018-11" db="EMBL/GenBank/DDBJ databases">
        <title>Mesobaculum littorinae gen. nov., sp. nov., isolated from Littorina scabra that represents a novel genus of the order Rhodobacteraceae.</title>
        <authorList>
            <person name="Li F."/>
        </authorList>
    </citation>
    <scope>NUCLEOTIDE SEQUENCE [LARGE SCALE GENOMIC DNA]</scope>
    <source>
        <strain evidence="2 3">M0103</strain>
    </source>
</reference>
<dbReference type="EMBL" id="RQXX01000001">
    <property type="protein sequence ID" value="RVV99297.1"/>
    <property type="molecule type" value="Genomic_DNA"/>
</dbReference>
<protein>
    <submittedName>
        <fullName evidence="2">Uncharacterized protein</fullName>
    </submittedName>
</protein>